<keyword evidence="1" id="KW-0175">Coiled coil</keyword>
<dbReference type="InterPro" id="IPR024463">
    <property type="entry name" value="Transposase_TnpC_homeodom"/>
</dbReference>
<evidence type="ECO:0000259" key="2">
    <source>
        <dbReference type="Pfam" id="PF13007"/>
    </source>
</evidence>
<proteinExistence type="predicted"/>
<name>A0A6J4MYL3_9CYAN</name>
<feature type="domain" description="Transposase TnpC homeodomain" evidence="2">
    <location>
        <begin position="62"/>
        <end position="136"/>
    </location>
</feature>
<evidence type="ECO:0000256" key="1">
    <source>
        <dbReference type="SAM" id="Coils"/>
    </source>
</evidence>
<feature type="coiled-coil region" evidence="1">
    <location>
        <begin position="35"/>
        <end position="80"/>
    </location>
</feature>
<sequence>MLLWLRLAPFLLNRLPVCGKKTGWTADQAQHWGPLRQEHEQLRQANQQLQQNRVQLRDQHDQLKEEVKELKRLLFGSRKERFVPVPDNQLSLGLTPDAAQPAVPLKQTVHYERIVKQAVKKASRQLFPAHLPRVEVVIEPQSSEECPSHSMCSSSRG</sequence>
<dbReference type="SUPFAM" id="SSF46579">
    <property type="entry name" value="Prefoldin"/>
    <property type="match status" value="1"/>
</dbReference>
<evidence type="ECO:0000313" key="3">
    <source>
        <dbReference type="EMBL" id="CAA9372526.1"/>
    </source>
</evidence>
<gene>
    <name evidence="3" type="ORF">AVDCRST_MAG94-4267</name>
</gene>
<reference evidence="3" key="1">
    <citation type="submission" date="2020-02" db="EMBL/GenBank/DDBJ databases">
        <authorList>
            <person name="Meier V. D."/>
        </authorList>
    </citation>
    <scope>NUCLEOTIDE SEQUENCE</scope>
    <source>
        <strain evidence="3">AVDCRST_MAG94</strain>
    </source>
</reference>
<protein>
    <recommendedName>
        <fullName evidence="2">Transposase TnpC homeodomain domain-containing protein</fullName>
    </recommendedName>
</protein>
<dbReference type="EMBL" id="CADCTY010001485">
    <property type="protein sequence ID" value="CAA9372526.1"/>
    <property type="molecule type" value="Genomic_DNA"/>
</dbReference>
<dbReference type="AlphaFoldDB" id="A0A6J4MYL3"/>
<organism evidence="3">
    <name type="scientific">uncultured Leptolyngbya sp</name>
    <dbReference type="NCBI Taxonomy" id="332963"/>
    <lineage>
        <taxon>Bacteria</taxon>
        <taxon>Bacillati</taxon>
        <taxon>Cyanobacteriota</taxon>
        <taxon>Cyanophyceae</taxon>
        <taxon>Leptolyngbyales</taxon>
        <taxon>Leptolyngbyaceae</taxon>
        <taxon>Leptolyngbya group</taxon>
        <taxon>Leptolyngbya</taxon>
        <taxon>environmental samples</taxon>
    </lineage>
</organism>
<dbReference type="Pfam" id="PF13007">
    <property type="entry name" value="LZ_Tnp_IS66"/>
    <property type="match status" value="1"/>
</dbReference>
<accession>A0A6J4MYL3</accession>